<dbReference type="AlphaFoldDB" id="A0A495QXD6"/>
<sequence>MNDLATTRTKTIPVAKPSNRALDVEQERPMPIDGPDTIRDGGAQVFRLPTDSRCAYQARAHLTETMRALDFDPDVIRDAKLAVSELATNSHIHAEGTTEPPELWIWARTCPSPELVVSVFDTRWETLPSACSSDTLDEHGKGLSIVAALSVDTGTDITRSRLTRARGKRVWFTIALPLPWPTETRVISPSQAARGLYEALTQRGVPATRQGDLVTAAPLNIWVEPKTFTWHTGGTDTHQPLQDLQETAEQITTHLESVT</sequence>
<evidence type="ECO:0008006" key="3">
    <source>
        <dbReference type="Google" id="ProtNLM"/>
    </source>
</evidence>
<dbReference type="CDD" id="cd16936">
    <property type="entry name" value="HATPase_RsbW-like"/>
    <property type="match status" value="1"/>
</dbReference>
<dbReference type="PANTHER" id="PTHR35526:SF3">
    <property type="entry name" value="ANTI-SIGMA-F FACTOR RSBW"/>
    <property type="match status" value="1"/>
</dbReference>
<reference evidence="1 2" key="1">
    <citation type="submission" date="2018-10" db="EMBL/GenBank/DDBJ databases">
        <title>Genomic Encyclopedia of Archaeal and Bacterial Type Strains, Phase II (KMG-II): from individual species to whole genera.</title>
        <authorList>
            <person name="Goeker M."/>
        </authorList>
    </citation>
    <scope>NUCLEOTIDE SEQUENCE [LARGE SCALE GENOMIC DNA]</scope>
    <source>
        <strain evidence="1 2">DSM 43383</strain>
    </source>
</reference>
<accession>A0A495QXD6</accession>
<dbReference type="InterPro" id="IPR036890">
    <property type="entry name" value="HATPase_C_sf"/>
</dbReference>
<keyword evidence="2" id="KW-1185">Reference proteome</keyword>
<dbReference type="PANTHER" id="PTHR35526">
    <property type="entry name" value="ANTI-SIGMA-F FACTOR RSBW-RELATED"/>
    <property type="match status" value="1"/>
</dbReference>
<comment type="caution">
    <text evidence="1">The sequence shown here is derived from an EMBL/GenBank/DDBJ whole genome shotgun (WGS) entry which is preliminary data.</text>
</comment>
<dbReference type="Gene3D" id="3.30.565.10">
    <property type="entry name" value="Histidine kinase-like ATPase, C-terminal domain"/>
    <property type="match status" value="1"/>
</dbReference>
<organism evidence="1 2">
    <name type="scientific">Actinomadura pelletieri DSM 43383</name>
    <dbReference type="NCBI Taxonomy" id="1120940"/>
    <lineage>
        <taxon>Bacteria</taxon>
        <taxon>Bacillati</taxon>
        <taxon>Actinomycetota</taxon>
        <taxon>Actinomycetes</taxon>
        <taxon>Streptosporangiales</taxon>
        <taxon>Thermomonosporaceae</taxon>
        <taxon>Actinomadura</taxon>
    </lineage>
</organism>
<dbReference type="InterPro" id="IPR050267">
    <property type="entry name" value="Anti-sigma-factor_SerPK"/>
</dbReference>
<evidence type="ECO:0000313" key="2">
    <source>
        <dbReference type="Proteomes" id="UP000274601"/>
    </source>
</evidence>
<dbReference type="SUPFAM" id="SSF55874">
    <property type="entry name" value="ATPase domain of HSP90 chaperone/DNA topoisomerase II/histidine kinase"/>
    <property type="match status" value="1"/>
</dbReference>
<dbReference type="EMBL" id="RBWU01000001">
    <property type="protein sequence ID" value="RKS78780.1"/>
    <property type="molecule type" value="Genomic_DNA"/>
</dbReference>
<gene>
    <name evidence="1" type="ORF">BZB76_0210</name>
</gene>
<proteinExistence type="predicted"/>
<protein>
    <recommendedName>
        <fullName evidence="3">Anti-sigma regulatory factor (Ser/Thr protein kinase)</fullName>
    </recommendedName>
</protein>
<name>A0A495QXD6_9ACTN</name>
<dbReference type="Proteomes" id="UP000274601">
    <property type="component" value="Unassembled WGS sequence"/>
</dbReference>
<evidence type="ECO:0000313" key="1">
    <source>
        <dbReference type="EMBL" id="RKS78780.1"/>
    </source>
</evidence>